<organism evidence="1 2">
    <name type="scientific">Eretmocerus hayati</name>
    <dbReference type="NCBI Taxonomy" id="131215"/>
    <lineage>
        <taxon>Eukaryota</taxon>
        <taxon>Metazoa</taxon>
        <taxon>Ecdysozoa</taxon>
        <taxon>Arthropoda</taxon>
        <taxon>Hexapoda</taxon>
        <taxon>Insecta</taxon>
        <taxon>Pterygota</taxon>
        <taxon>Neoptera</taxon>
        <taxon>Endopterygota</taxon>
        <taxon>Hymenoptera</taxon>
        <taxon>Apocrita</taxon>
        <taxon>Proctotrupomorpha</taxon>
        <taxon>Chalcidoidea</taxon>
        <taxon>Aphelinidae</taxon>
        <taxon>Aphelininae</taxon>
        <taxon>Eretmocerus</taxon>
    </lineage>
</organism>
<name>A0ACC2P5X8_9HYME</name>
<comment type="caution">
    <text evidence="1">The sequence shown here is derived from an EMBL/GenBank/DDBJ whole genome shotgun (WGS) entry which is preliminary data.</text>
</comment>
<accession>A0ACC2P5X8</accession>
<proteinExistence type="predicted"/>
<keyword evidence="2" id="KW-1185">Reference proteome</keyword>
<reference evidence="1" key="1">
    <citation type="submission" date="2023-04" db="EMBL/GenBank/DDBJ databases">
        <title>A chromosome-level genome assembly of the parasitoid wasp Eretmocerus hayati.</title>
        <authorList>
            <person name="Zhong Y."/>
            <person name="Liu S."/>
            <person name="Liu Y."/>
        </authorList>
    </citation>
    <scope>NUCLEOTIDE SEQUENCE</scope>
    <source>
        <strain evidence="1">ZJU_SS_LIU_2023</strain>
    </source>
</reference>
<protein>
    <submittedName>
        <fullName evidence="1">Uncharacterized protein</fullName>
    </submittedName>
</protein>
<gene>
    <name evidence="1" type="ORF">QAD02_014587</name>
</gene>
<dbReference type="EMBL" id="CM056742">
    <property type="protein sequence ID" value="KAJ8678800.1"/>
    <property type="molecule type" value="Genomic_DNA"/>
</dbReference>
<evidence type="ECO:0000313" key="1">
    <source>
        <dbReference type="EMBL" id="KAJ8678800.1"/>
    </source>
</evidence>
<evidence type="ECO:0000313" key="2">
    <source>
        <dbReference type="Proteomes" id="UP001239111"/>
    </source>
</evidence>
<sequence>MTDPKFKEAHKQIVVPLRCHVQGTDNQAIIRWPARSRSKKDLLAIQRALFTNDALPLDWVLFKCKVLHRCGTIEEAQLKVNSMINSAINSYANQQFNSVQPNLFLVPNENSLNSTIASQTNINSSGLPNPVEVVAMSVSQPQLQPGVISVSPHFPSSGIDAQGVPQLQEVLVVDSNEPQSISQFSIGNQSPEISMATENVEDSAMSTNDNFDSSGYIPHEVSNNEDIIFETHSYAAPVPEDSNQIDADGSPHDMFIIQILKKEILGIKNDLINWLTVELKRDISDLLTRLIRLETVVGELEKKLDHYSTRDLDLAEQVQNLTKIVNKTQNVPISLLTFDELCTAFNCQFPLDNFEEFVDFDEGLKKSNDLKATLSEFLKNRISKKLTPAASMGAILRKFMTKSVIEKYTATKQSGKKAIFCDTQLYKLIEGPMMTVWKDKDGNLLPEAQVKKSVGGAINNSSYWAGSGTNRANKRKKQSLETENSDAESLNNSQ</sequence>
<dbReference type="Proteomes" id="UP001239111">
    <property type="component" value="Chromosome 2"/>
</dbReference>